<evidence type="ECO:0000313" key="3">
    <source>
        <dbReference type="EMBL" id="MBW0508144.1"/>
    </source>
</evidence>
<feature type="region of interest" description="Disordered" evidence="1">
    <location>
        <begin position="77"/>
        <end position="185"/>
    </location>
</feature>
<comment type="caution">
    <text evidence="3">The sequence shown here is derived from an EMBL/GenBank/DDBJ whole genome shotgun (WGS) entry which is preliminary data.</text>
</comment>
<organism evidence="3 4">
    <name type="scientific">Austropuccinia psidii MF-1</name>
    <dbReference type="NCBI Taxonomy" id="1389203"/>
    <lineage>
        <taxon>Eukaryota</taxon>
        <taxon>Fungi</taxon>
        <taxon>Dikarya</taxon>
        <taxon>Basidiomycota</taxon>
        <taxon>Pucciniomycotina</taxon>
        <taxon>Pucciniomycetes</taxon>
        <taxon>Pucciniales</taxon>
        <taxon>Sphaerophragmiaceae</taxon>
        <taxon>Austropuccinia</taxon>
    </lineage>
</organism>
<gene>
    <name evidence="3" type="ORF">O181_047859</name>
</gene>
<feature type="non-terminal residue" evidence="3">
    <location>
        <position position="1"/>
    </location>
</feature>
<evidence type="ECO:0000256" key="1">
    <source>
        <dbReference type="SAM" id="MobiDB-lite"/>
    </source>
</evidence>
<accession>A0A9Q3DRN7</accession>
<evidence type="ECO:0008006" key="5">
    <source>
        <dbReference type="Google" id="ProtNLM"/>
    </source>
</evidence>
<sequence>MLISLIFTYTLAASTSTDAAKFDVQCTVQFKIIPADQSKVLCDDGINQYECQVSNCRGGNQNSKATKDKLLAKDCQPLQDPASTTPQLAADSYKVDKESKDSAINYKDFPHRPNTKTLPFVNGHPNPRQDQHPDQPKYSNKPGGPGRAKTKGDGTSGDNKIECPSKANKQNDIRESCTQCLKKSS</sequence>
<evidence type="ECO:0000256" key="2">
    <source>
        <dbReference type="SAM" id="SignalP"/>
    </source>
</evidence>
<proteinExistence type="predicted"/>
<evidence type="ECO:0000313" key="4">
    <source>
        <dbReference type="Proteomes" id="UP000765509"/>
    </source>
</evidence>
<feature type="signal peptide" evidence="2">
    <location>
        <begin position="1"/>
        <end position="19"/>
    </location>
</feature>
<keyword evidence="4" id="KW-1185">Reference proteome</keyword>
<dbReference type="EMBL" id="AVOT02020152">
    <property type="protein sequence ID" value="MBW0508144.1"/>
    <property type="molecule type" value="Genomic_DNA"/>
</dbReference>
<protein>
    <recommendedName>
        <fullName evidence="5">Secreted protein</fullName>
    </recommendedName>
</protein>
<feature type="chain" id="PRO_5040176896" description="Secreted protein" evidence="2">
    <location>
        <begin position="20"/>
        <end position="185"/>
    </location>
</feature>
<reference evidence="3" key="1">
    <citation type="submission" date="2021-03" db="EMBL/GenBank/DDBJ databases">
        <title>Draft genome sequence of rust myrtle Austropuccinia psidii MF-1, a brazilian biotype.</title>
        <authorList>
            <person name="Quecine M.C."/>
            <person name="Pachon D.M.R."/>
            <person name="Bonatelli M.L."/>
            <person name="Correr F.H."/>
            <person name="Franceschini L.M."/>
            <person name="Leite T.F."/>
            <person name="Margarido G.R.A."/>
            <person name="Almeida C.A."/>
            <person name="Ferrarezi J.A."/>
            <person name="Labate C.A."/>
        </authorList>
    </citation>
    <scope>NUCLEOTIDE SEQUENCE</scope>
    <source>
        <strain evidence="3">MF-1</strain>
    </source>
</reference>
<feature type="compositionally biased region" description="Polar residues" evidence="1">
    <location>
        <begin position="176"/>
        <end position="185"/>
    </location>
</feature>
<dbReference type="AlphaFoldDB" id="A0A9Q3DRN7"/>
<feature type="compositionally biased region" description="Basic and acidic residues" evidence="1">
    <location>
        <begin position="159"/>
        <end position="175"/>
    </location>
</feature>
<keyword evidence="2" id="KW-0732">Signal</keyword>
<name>A0A9Q3DRN7_9BASI</name>
<dbReference type="Proteomes" id="UP000765509">
    <property type="component" value="Unassembled WGS sequence"/>
</dbReference>